<organism evidence="2 3">
    <name type="scientific">Protopolystoma xenopodis</name>
    <dbReference type="NCBI Taxonomy" id="117903"/>
    <lineage>
        <taxon>Eukaryota</taxon>
        <taxon>Metazoa</taxon>
        <taxon>Spiralia</taxon>
        <taxon>Lophotrochozoa</taxon>
        <taxon>Platyhelminthes</taxon>
        <taxon>Monogenea</taxon>
        <taxon>Polyopisthocotylea</taxon>
        <taxon>Polystomatidea</taxon>
        <taxon>Polystomatidae</taxon>
        <taxon>Protopolystoma</taxon>
    </lineage>
</organism>
<protein>
    <submittedName>
        <fullName evidence="2">Uncharacterized protein</fullName>
    </submittedName>
</protein>
<evidence type="ECO:0000313" key="3">
    <source>
        <dbReference type="Proteomes" id="UP000784294"/>
    </source>
</evidence>
<sequence length="77" mass="8581">MTMIQNCSRTRRAIAIVSLIKRITAHRDTENPNVPDASNIAQIVPHANRPKEDLPSEFDVITNPKGGIRSMGIMSQR</sequence>
<evidence type="ECO:0000313" key="2">
    <source>
        <dbReference type="EMBL" id="VEL43695.1"/>
    </source>
</evidence>
<dbReference type="Proteomes" id="UP000784294">
    <property type="component" value="Unassembled WGS sequence"/>
</dbReference>
<gene>
    <name evidence="2" type="ORF">PXEA_LOCUS37135</name>
</gene>
<keyword evidence="3" id="KW-1185">Reference proteome</keyword>
<dbReference type="AlphaFoldDB" id="A0A3S5C9A1"/>
<feature type="region of interest" description="Disordered" evidence="1">
    <location>
        <begin position="48"/>
        <end position="77"/>
    </location>
</feature>
<dbReference type="EMBL" id="CAAALY010284093">
    <property type="protein sequence ID" value="VEL43695.1"/>
    <property type="molecule type" value="Genomic_DNA"/>
</dbReference>
<proteinExistence type="predicted"/>
<accession>A0A3S5C9A1</accession>
<reference evidence="2" key="1">
    <citation type="submission" date="2018-11" db="EMBL/GenBank/DDBJ databases">
        <authorList>
            <consortium name="Pathogen Informatics"/>
        </authorList>
    </citation>
    <scope>NUCLEOTIDE SEQUENCE</scope>
</reference>
<name>A0A3S5C9A1_9PLAT</name>
<evidence type="ECO:0000256" key="1">
    <source>
        <dbReference type="SAM" id="MobiDB-lite"/>
    </source>
</evidence>
<comment type="caution">
    <text evidence="2">The sequence shown here is derived from an EMBL/GenBank/DDBJ whole genome shotgun (WGS) entry which is preliminary data.</text>
</comment>